<evidence type="ECO:0000313" key="2">
    <source>
        <dbReference type="Proteomes" id="UP000595070"/>
    </source>
</evidence>
<keyword evidence="1" id="KW-0614">Plasmid</keyword>
<keyword evidence="2" id="KW-1185">Reference proteome</keyword>
<dbReference type="RefSeq" id="WP_044599611.1">
    <property type="nucleotide sequence ID" value="NZ_CP063080.1"/>
</dbReference>
<gene>
    <name evidence="1" type="ORF">IMC75_08475</name>
</gene>
<reference evidence="1 2" key="1">
    <citation type="submission" date="2020-10" db="EMBL/GenBank/DDBJ databases">
        <title>Campylobacter and Helicobacter PacBio genomes.</title>
        <authorList>
            <person name="Lane C."/>
        </authorList>
    </citation>
    <scope>NUCLEOTIDE SEQUENCE [LARGE SCALE GENOMIC DNA]</scope>
    <source>
        <strain evidence="1 2">2016D-0074</strain>
        <plasmid evidence="1 2">pLMG-23910-1</plasmid>
    </source>
</reference>
<protein>
    <submittedName>
        <fullName evidence="1">Uncharacterized protein</fullName>
    </submittedName>
</protein>
<sequence length="103" mass="11872">MFRFLLFWKRKENLKITAEKKGSKITLLRADKDSKIIADNATIIINNSRKDLENLEIADIRDNSKISINNAKININNTDTNKTSFLKKIIGIVCKFIGIYKNE</sequence>
<organism evidence="1 2">
    <name type="scientific">Campylobacter peloridis</name>
    <dbReference type="NCBI Taxonomy" id="488546"/>
    <lineage>
        <taxon>Bacteria</taxon>
        <taxon>Pseudomonadati</taxon>
        <taxon>Campylobacterota</taxon>
        <taxon>Epsilonproteobacteria</taxon>
        <taxon>Campylobacterales</taxon>
        <taxon>Campylobacteraceae</taxon>
        <taxon>Campylobacter</taxon>
    </lineage>
</organism>
<dbReference type="Proteomes" id="UP000595070">
    <property type="component" value="Plasmid pLMG-23910-1"/>
</dbReference>
<accession>A0ABX6TV32</accession>
<evidence type="ECO:0000313" key="1">
    <source>
        <dbReference type="EMBL" id="QOQ89802.1"/>
    </source>
</evidence>
<name>A0ABX6TV32_9BACT</name>
<dbReference type="EMBL" id="CP063080">
    <property type="protein sequence ID" value="QOQ89802.1"/>
    <property type="molecule type" value="Genomic_DNA"/>
</dbReference>
<proteinExistence type="predicted"/>
<geneLocation type="plasmid" evidence="1 2">
    <name>pLMG-23910-1</name>
</geneLocation>